<sequence length="81" mass="9364">MYRLNSQAFEILRAEVQNCSGKDDVSKIEQEIVLKPLERLLSQEGSPLSLDELREKVITHIPHFKLKYKKTTINVKVKQLG</sequence>
<reference evidence="1 2" key="1">
    <citation type="journal article" date="2013" name="Genome Biol. Evol.">
        <title>Genomes of Stigonematalean cyanobacteria (subsection V) and the evolution of oxygenic photosynthesis from prokaryotes to plastids.</title>
        <authorList>
            <person name="Dagan T."/>
            <person name="Roettger M."/>
            <person name="Stucken K."/>
            <person name="Landan G."/>
            <person name="Koch R."/>
            <person name="Major P."/>
            <person name="Gould S.B."/>
            <person name="Goremykin V.V."/>
            <person name="Rippka R."/>
            <person name="Tandeau de Marsac N."/>
            <person name="Gugger M."/>
            <person name="Lockhart P.J."/>
            <person name="Allen J.F."/>
            <person name="Brune I."/>
            <person name="Maus I."/>
            <person name="Puhler A."/>
            <person name="Martin W.F."/>
        </authorList>
    </citation>
    <scope>NUCLEOTIDE SEQUENCE [LARGE SCALE GENOMIC DNA]</scope>
    <source>
        <strain evidence="1 2">PCC 7110</strain>
    </source>
</reference>
<proteinExistence type="predicted"/>
<protein>
    <submittedName>
        <fullName evidence="1">Uncharacterized protein</fullName>
    </submittedName>
</protein>
<keyword evidence="2" id="KW-1185">Reference proteome</keyword>
<organism evidence="1 2">
    <name type="scientific">Scytonema hofmannii PCC 7110</name>
    <dbReference type="NCBI Taxonomy" id="128403"/>
    <lineage>
        <taxon>Bacteria</taxon>
        <taxon>Bacillati</taxon>
        <taxon>Cyanobacteriota</taxon>
        <taxon>Cyanophyceae</taxon>
        <taxon>Nostocales</taxon>
        <taxon>Scytonemataceae</taxon>
        <taxon>Scytonema</taxon>
    </lineage>
</organism>
<dbReference type="Proteomes" id="UP000076925">
    <property type="component" value="Unassembled WGS sequence"/>
</dbReference>
<dbReference type="AlphaFoldDB" id="A0A139XEZ5"/>
<dbReference type="STRING" id="128403.WA1_14375"/>
<dbReference type="EMBL" id="ANNX02000016">
    <property type="protein sequence ID" value="KYC43274.1"/>
    <property type="molecule type" value="Genomic_DNA"/>
</dbReference>
<evidence type="ECO:0000313" key="1">
    <source>
        <dbReference type="EMBL" id="KYC43274.1"/>
    </source>
</evidence>
<gene>
    <name evidence="1" type="ORF">WA1_14375</name>
</gene>
<name>A0A139XEZ5_9CYAN</name>
<evidence type="ECO:0000313" key="2">
    <source>
        <dbReference type="Proteomes" id="UP000076925"/>
    </source>
</evidence>
<comment type="caution">
    <text evidence="1">The sequence shown here is derived from an EMBL/GenBank/DDBJ whole genome shotgun (WGS) entry which is preliminary data.</text>
</comment>
<dbReference type="RefSeq" id="WP_066612875.1">
    <property type="nucleotide sequence ID" value="NZ_KQ976354.1"/>
</dbReference>
<accession>A0A139XEZ5</accession>